<proteinExistence type="predicted"/>
<evidence type="ECO:0008006" key="2">
    <source>
        <dbReference type="Google" id="ProtNLM"/>
    </source>
</evidence>
<accession>A0A0F9G4X0</accession>
<comment type="caution">
    <text evidence="1">The sequence shown here is derived from an EMBL/GenBank/DDBJ whole genome shotgun (WGS) entry which is preliminary data.</text>
</comment>
<organism evidence="1">
    <name type="scientific">marine sediment metagenome</name>
    <dbReference type="NCBI Taxonomy" id="412755"/>
    <lineage>
        <taxon>unclassified sequences</taxon>
        <taxon>metagenomes</taxon>
        <taxon>ecological metagenomes</taxon>
    </lineage>
</organism>
<name>A0A0F9G4X0_9ZZZZ</name>
<gene>
    <name evidence="1" type="ORF">LCGC14_2226560</name>
</gene>
<dbReference type="EMBL" id="LAZR01029866">
    <property type="protein sequence ID" value="KKL58317.1"/>
    <property type="molecule type" value="Genomic_DNA"/>
</dbReference>
<sequence length="53" mass="6197">MKATEHIECPYCEHRFDADVEWQDGEPFPTYVAECPACTFIIGEDDWNRIDSD</sequence>
<evidence type="ECO:0000313" key="1">
    <source>
        <dbReference type="EMBL" id="KKL58317.1"/>
    </source>
</evidence>
<protein>
    <recommendedName>
        <fullName evidence="2">CPXCG motif-containing cysteine-rich protein</fullName>
    </recommendedName>
</protein>
<reference evidence="1" key="1">
    <citation type="journal article" date="2015" name="Nature">
        <title>Complex archaea that bridge the gap between prokaryotes and eukaryotes.</title>
        <authorList>
            <person name="Spang A."/>
            <person name="Saw J.H."/>
            <person name="Jorgensen S.L."/>
            <person name="Zaremba-Niedzwiedzka K."/>
            <person name="Martijn J."/>
            <person name="Lind A.E."/>
            <person name="van Eijk R."/>
            <person name="Schleper C."/>
            <person name="Guy L."/>
            <person name="Ettema T.J."/>
        </authorList>
    </citation>
    <scope>NUCLEOTIDE SEQUENCE</scope>
</reference>
<dbReference type="AlphaFoldDB" id="A0A0F9G4X0"/>
<dbReference type="InterPro" id="IPR025990">
    <property type="entry name" value="zinc_ribbon_bacterial"/>
</dbReference>
<dbReference type="Pfam" id="PF14255">
    <property type="entry name" value="Zn_ribbon_21"/>
    <property type="match status" value="1"/>
</dbReference>